<evidence type="ECO:0000313" key="2">
    <source>
        <dbReference type="Proteomes" id="UP000000263"/>
    </source>
</evidence>
<protein>
    <recommendedName>
        <fullName evidence="3">Twin-arginine translocation pathway signal</fullName>
    </recommendedName>
</protein>
<dbReference type="InterPro" id="IPR008557">
    <property type="entry name" value="PhoX"/>
</dbReference>
<dbReference type="Proteomes" id="UP000000263">
    <property type="component" value="Chromosome"/>
</dbReference>
<name>A7NKR2_ROSCS</name>
<dbReference type="eggNOG" id="COG3211">
    <property type="taxonomic scope" value="Bacteria"/>
</dbReference>
<dbReference type="NCBIfam" id="TIGR01409">
    <property type="entry name" value="TAT_signal_seq"/>
    <property type="match status" value="1"/>
</dbReference>
<dbReference type="KEGG" id="rca:Rcas_1994"/>
<dbReference type="STRING" id="383372.Rcas_1994"/>
<dbReference type="Pfam" id="PF05787">
    <property type="entry name" value="PhoX"/>
    <property type="match status" value="1"/>
</dbReference>
<proteinExistence type="predicted"/>
<evidence type="ECO:0008006" key="3">
    <source>
        <dbReference type="Google" id="ProtNLM"/>
    </source>
</evidence>
<dbReference type="PANTHER" id="PTHR35399:SF2">
    <property type="entry name" value="DUF839 DOMAIN-CONTAINING PROTEIN"/>
    <property type="match status" value="1"/>
</dbReference>
<keyword evidence="2" id="KW-1185">Reference proteome</keyword>
<gene>
    <name evidence="1" type="ordered locus">Rcas_1994</name>
</gene>
<dbReference type="HOGENOM" id="CLU_018570_2_0_0"/>
<dbReference type="PANTHER" id="PTHR35399">
    <property type="entry name" value="SLR8030 PROTEIN"/>
    <property type="match status" value="1"/>
</dbReference>
<dbReference type="InterPro" id="IPR019546">
    <property type="entry name" value="TAT_signal_bac_arc"/>
</dbReference>
<organism evidence="1 2">
    <name type="scientific">Roseiflexus castenholzii (strain DSM 13941 / HLO8)</name>
    <dbReference type="NCBI Taxonomy" id="383372"/>
    <lineage>
        <taxon>Bacteria</taxon>
        <taxon>Bacillati</taxon>
        <taxon>Chloroflexota</taxon>
        <taxon>Chloroflexia</taxon>
        <taxon>Chloroflexales</taxon>
        <taxon>Roseiflexineae</taxon>
        <taxon>Roseiflexaceae</taxon>
        <taxon>Roseiflexus</taxon>
    </lineage>
</organism>
<sequence length="647" mass="71213">MGGRDEQDKLIVRSVEGKGKEFERILEERLSRRDFLKAAAVTSGLVVAATAMNADVAAAQTRPAPLPPKFGKVAPTTPEVDEIAVPDGYYAATLIRWGEPIFADAPEFDVWTQTKEKQEKQFGYNCDYVGYFPLPSYTSNNSTRGLLVVNHEYTNPELMFPGYDVENPNPTRTQVDVELAAHGVSVIEVARGRDGRWNVVRNSPYNRRLTGYTPMTVSGPAADHEWMKTNADPTGRNVLGTLNNCAGGKTPWGTVLTAEENFHQYFANLRAMPNSDYRKAIHNRYGMPSGASERRWENFHDRFDIAKEPNEGFRFGWIVEFDPYNPNSVPVKRTALGRFRHEAATIVIAPSGQVVAYSGDDARGEYVYKFVSNGRYNPRNRAANFNLLDDGTLYVARFNADGTGEWLPLKHGFGPLNEGNGFMSQGDVLIKTRNAADALGATKMDRPEDIETNPVNKKVYIILTNNSQRGVGNGPPVDAANPRANNRAGHIIELTEEGNNHAATRFTWNIFILAGLPTDESTYFAGYDKSKVSPIGAPDNIVFDLAGNAWVATDGAASAIKLNDGLFAIPVAGSERGHVQQFFSSVAGSEVCGPEFTPDNRTLFLAIQHPGEGGTFDKPISTWPDRQGLARPSVITIQAFDNRRIGR</sequence>
<dbReference type="RefSeq" id="WP_012120506.1">
    <property type="nucleotide sequence ID" value="NC_009767.1"/>
</dbReference>
<dbReference type="PROSITE" id="PS51318">
    <property type="entry name" value="TAT"/>
    <property type="match status" value="1"/>
</dbReference>
<reference evidence="1 2" key="1">
    <citation type="submission" date="2007-08" db="EMBL/GenBank/DDBJ databases">
        <title>Complete sequence of Roseiflexus castenholzii DSM 13941.</title>
        <authorList>
            <consortium name="US DOE Joint Genome Institute"/>
            <person name="Copeland A."/>
            <person name="Lucas S."/>
            <person name="Lapidus A."/>
            <person name="Barry K."/>
            <person name="Glavina del Rio T."/>
            <person name="Dalin E."/>
            <person name="Tice H."/>
            <person name="Pitluck S."/>
            <person name="Thompson L.S."/>
            <person name="Brettin T."/>
            <person name="Bruce D."/>
            <person name="Detter J.C."/>
            <person name="Han C."/>
            <person name="Tapia R."/>
            <person name="Schmutz J."/>
            <person name="Larimer F."/>
            <person name="Land M."/>
            <person name="Hauser L."/>
            <person name="Kyrpides N."/>
            <person name="Mikhailova N."/>
            <person name="Bryant D.A."/>
            <person name="Hanada S."/>
            <person name="Tsukatani Y."/>
            <person name="Richardson P."/>
        </authorList>
    </citation>
    <scope>NUCLEOTIDE SEQUENCE [LARGE SCALE GENOMIC DNA]</scope>
    <source>
        <strain evidence="2">DSM 13941 / HLO8</strain>
    </source>
</reference>
<dbReference type="InterPro" id="IPR006311">
    <property type="entry name" value="TAT_signal"/>
</dbReference>
<dbReference type="OrthoDB" id="9801383at2"/>
<dbReference type="AlphaFoldDB" id="A7NKR2"/>
<dbReference type="SUPFAM" id="SSF63829">
    <property type="entry name" value="Calcium-dependent phosphotriesterase"/>
    <property type="match status" value="1"/>
</dbReference>
<dbReference type="EMBL" id="CP000804">
    <property type="protein sequence ID" value="ABU58082.1"/>
    <property type="molecule type" value="Genomic_DNA"/>
</dbReference>
<accession>A7NKR2</accession>
<evidence type="ECO:0000313" key="1">
    <source>
        <dbReference type="EMBL" id="ABU58082.1"/>
    </source>
</evidence>